<dbReference type="Proteomes" id="UP000651057">
    <property type="component" value="Unassembled WGS sequence"/>
</dbReference>
<sequence>MKQFILPISLISFAVICLSIVHIDNVNKLESQSDELRKKHQNDVLLENKTNHSVAKDDVLQIK</sequence>
<comment type="caution">
    <text evidence="1">The sequence shown here is derived from an EMBL/GenBank/DDBJ whole genome shotgun (WGS) entry which is preliminary data.</text>
</comment>
<evidence type="ECO:0000313" key="2">
    <source>
        <dbReference type="Proteomes" id="UP000651057"/>
    </source>
</evidence>
<accession>A0A937A247</accession>
<dbReference type="AlphaFoldDB" id="A0A937A247"/>
<evidence type="ECO:0000313" key="1">
    <source>
        <dbReference type="EMBL" id="MBL0683014.1"/>
    </source>
</evidence>
<keyword evidence="2" id="KW-1185">Reference proteome</keyword>
<organism evidence="1 2">
    <name type="scientific">Aquimarina mytili</name>
    <dbReference type="NCBI Taxonomy" id="874423"/>
    <lineage>
        <taxon>Bacteria</taxon>
        <taxon>Pseudomonadati</taxon>
        <taxon>Bacteroidota</taxon>
        <taxon>Flavobacteriia</taxon>
        <taxon>Flavobacteriales</taxon>
        <taxon>Flavobacteriaceae</taxon>
        <taxon>Aquimarina</taxon>
    </lineage>
</organism>
<protein>
    <submittedName>
        <fullName evidence="1">Uncharacterized protein</fullName>
    </submittedName>
</protein>
<gene>
    <name evidence="1" type="ORF">JJQ60_05775</name>
</gene>
<name>A0A937A247_9FLAO</name>
<proteinExistence type="predicted"/>
<dbReference type="EMBL" id="JAERQJ010000002">
    <property type="protein sequence ID" value="MBL0683014.1"/>
    <property type="molecule type" value="Genomic_DNA"/>
</dbReference>
<dbReference type="RefSeq" id="WP_201917614.1">
    <property type="nucleotide sequence ID" value="NZ_BAABAX010000023.1"/>
</dbReference>
<reference evidence="1" key="1">
    <citation type="submission" date="2021-01" db="EMBL/GenBank/DDBJ databases">
        <authorList>
            <person name="Zhong Y.L."/>
        </authorList>
    </citation>
    <scope>NUCLEOTIDE SEQUENCE</scope>
    <source>
        <strain evidence="1">KCTC 23302</strain>
    </source>
</reference>